<evidence type="ECO:0000256" key="2">
    <source>
        <dbReference type="ARBA" id="ARBA00022448"/>
    </source>
</evidence>
<feature type="transmembrane region" description="Helical" evidence="9">
    <location>
        <begin position="6"/>
        <end position="27"/>
    </location>
</feature>
<keyword evidence="2" id="KW-0813">Transport</keyword>
<dbReference type="InterPro" id="IPR007272">
    <property type="entry name" value="Sulf_transp_TsuA/YedE"/>
</dbReference>
<keyword evidence="11" id="KW-1185">Reference proteome</keyword>
<comment type="subcellular location">
    <subcellularLocation>
        <location evidence="1">Cell inner membrane</location>
        <topology evidence="1">Multi-pass membrane protein</topology>
    </subcellularLocation>
</comment>
<accession>A0A512DQT2</accession>
<dbReference type="OrthoDB" id="9814020at2"/>
<evidence type="ECO:0000256" key="5">
    <source>
        <dbReference type="ARBA" id="ARBA00022692"/>
    </source>
</evidence>
<dbReference type="PANTHER" id="PTHR30574:SF1">
    <property type="entry name" value="SULPHUR TRANSPORT DOMAIN-CONTAINING PROTEIN"/>
    <property type="match status" value="1"/>
</dbReference>
<evidence type="ECO:0000256" key="4">
    <source>
        <dbReference type="ARBA" id="ARBA00022519"/>
    </source>
</evidence>
<dbReference type="RefSeq" id="WP_044429198.1">
    <property type="nucleotide sequence ID" value="NZ_BJYZ01000013.1"/>
</dbReference>
<keyword evidence="5 9" id="KW-0812">Transmembrane</keyword>
<protein>
    <submittedName>
        <fullName evidence="10">Membrane protein</fullName>
    </submittedName>
</protein>
<comment type="similarity">
    <text evidence="8">Belongs to the TsuA/YedE (TC 9.B.102) family.</text>
</comment>
<sequence>MENFTPVASAVGGMLIGLAAALLWLGLGRIAGISGIVGGILPIRRKETAWRAAFLAGLLAAPLLLGAVAGYSTPAPVLKSMDLLVVAGLLVGFGTRLGSGCTSGHGVCGIARLSPRSLIATGVFMATAAATVFLVRHVIGA</sequence>
<keyword evidence="4" id="KW-0997">Cell inner membrane</keyword>
<reference evidence="10 11" key="1">
    <citation type="submission" date="2019-07" db="EMBL/GenBank/DDBJ databases">
        <title>Whole genome shotgun sequence of Skermanella aerolata NBRC 106429.</title>
        <authorList>
            <person name="Hosoyama A."/>
            <person name="Uohara A."/>
            <person name="Ohji S."/>
            <person name="Ichikawa N."/>
        </authorList>
    </citation>
    <scope>NUCLEOTIDE SEQUENCE [LARGE SCALE GENOMIC DNA]</scope>
    <source>
        <strain evidence="10 11">NBRC 106429</strain>
    </source>
</reference>
<keyword evidence="6 9" id="KW-1133">Transmembrane helix</keyword>
<gene>
    <name evidence="10" type="ORF">SAE02_30060</name>
</gene>
<comment type="caution">
    <text evidence="10">The sequence shown here is derived from an EMBL/GenBank/DDBJ whole genome shotgun (WGS) entry which is preliminary data.</text>
</comment>
<dbReference type="EMBL" id="BJYZ01000013">
    <property type="protein sequence ID" value="GEO38858.1"/>
    <property type="molecule type" value="Genomic_DNA"/>
</dbReference>
<dbReference type="Pfam" id="PF04143">
    <property type="entry name" value="Sulf_transp"/>
    <property type="match status" value="1"/>
</dbReference>
<dbReference type="AlphaFoldDB" id="A0A512DQT2"/>
<keyword evidence="3" id="KW-1003">Cell membrane</keyword>
<evidence type="ECO:0000256" key="6">
    <source>
        <dbReference type="ARBA" id="ARBA00022989"/>
    </source>
</evidence>
<keyword evidence="7 9" id="KW-0472">Membrane</keyword>
<evidence type="ECO:0000256" key="8">
    <source>
        <dbReference type="ARBA" id="ARBA00035655"/>
    </source>
</evidence>
<evidence type="ECO:0000256" key="1">
    <source>
        <dbReference type="ARBA" id="ARBA00004429"/>
    </source>
</evidence>
<evidence type="ECO:0000256" key="7">
    <source>
        <dbReference type="ARBA" id="ARBA00023136"/>
    </source>
</evidence>
<feature type="transmembrane region" description="Helical" evidence="9">
    <location>
        <begin position="48"/>
        <end position="71"/>
    </location>
</feature>
<evidence type="ECO:0000256" key="9">
    <source>
        <dbReference type="SAM" id="Phobius"/>
    </source>
</evidence>
<evidence type="ECO:0000313" key="11">
    <source>
        <dbReference type="Proteomes" id="UP000321523"/>
    </source>
</evidence>
<dbReference type="PANTHER" id="PTHR30574">
    <property type="entry name" value="INNER MEMBRANE PROTEIN YEDE"/>
    <property type="match status" value="1"/>
</dbReference>
<organism evidence="10 11">
    <name type="scientific">Skermanella aerolata</name>
    <dbReference type="NCBI Taxonomy" id="393310"/>
    <lineage>
        <taxon>Bacteria</taxon>
        <taxon>Pseudomonadati</taxon>
        <taxon>Pseudomonadota</taxon>
        <taxon>Alphaproteobacteria</taxon>
        <taxon>Rhodospirillales</taxon>
        <taxon>Azospirillaceae</taxon>
        <taxon>Skermanella</taxon>
    </lineage>
</organism>
<evidence type="ECO:0000256" key="3">
    <source>
        <dbReference type="ARBA" id="ARBA00022475"/>
    </source>
</evidence>
<proteinExistence type="inferred from homology"/>
<dbReference type="Proteomes" id="UP000321523">
    <property type="component" value="Unassembled WGS sequence"/>
</dbReference>
<name>A0A512DQT2_9PROT</name>
<feature type="transmembrane region" description="Helical" evidence="9">
    <location>
        <begin position="118"/>
        <end position="139"/>
    </location>
</feature>
<evidence type="ECO:0000313" key="10">
    <source>
        <dbReference type="EMBL" id="GEO38858.1"/>
    </source>
</evidence>
<dbReference type="GO" id="GO:0005886">
    <property type="term" value="C:plasma membrane"/>
    <property type="evidence" value="ECO:0007669"/>
    <property type="project" value="UniProtKB-SubCell"/>
</dbReference>